<dbReference type="SUPFAM" id="SSF53300">
    <property type="entry name" value="vWA-like"/>
    <property type="match status" value="1"/>
</dbReference>
<reference evidence="2" key="1">
    <citation type="submission" date="2021-01" db="EMBL/GenBank/DDBJ databases">
        <title>Whole genome shotgun sequence of Actinoplanes tereljensis NBRC 105297.</title>
        <authorList>
            <person name="Komaki H."/>
            <person name="Tamura T."/>
        </authorList>
    </citation>
    <scope>NUCLEOTIDE SEQUENCE</scope>
    <source>
        <strain evidence="2">NBRC 105297</strain>
    </source>
</reference>
<gene>
    <name evidence="2" type="ORF">Ate02nite_58410</name>
</gene>
<evidence type="ECO:0000313" key="3">
    <source>
        <dbReference type="Proteomes" id="UP000623608"/>
    </source>
</evidence>
<dbReference type="RefSeq" id="WP_203811018.1">
    <property type="nucleotide sequence ID" value="NZ_BOMY01000038.1"/>
</dbReference>
<protein>
    <recommendedName>
        <fullName evidence="4">VWFA domain-containing protein</fullName>
    </recommendedName>
</protein>
<dbReference type="SUPFAM" id="SSF52317">
    <property type="entry name" value="Class I glutamine amidotransferase-like"/>
    <property type="match status" value="1"/>
</dbReference>
<keyword evidence="3" id="KW-1185">Reference proteome</keyword>
<dbReference type="Proteomes" id="UP000623608">
    <property type="component" value="Unassembled WGS sequence"/>
</dbReference>
<dbReference type="InterPro" id="IPR036465">
    <property type="entry name" value="vWFA_dom_sf"/>
</dbReference>
<dbReference type="InterPro" id="IPR029062">
    <property type="entry name" value="Class_I_gatase-like"/>
</dbReference>
<feature type="region of interest" description="Disordered" evidence="1">
    <location>
        <begin position="577"/>
        <end position="597"/>
    </location>
</feature>
<organism evidence="2 3">
    <name type="scientific">Paractinoplanes tereljensis</name>
    <dbReference type="NCBI Taxonomy" id="571912"/>
    <lineage>
        <taxon>Bacteria</taxon>
        <taxon>Bacillati</taxon>
        <taxon>Actinomycetota</taxon>
        <taxon>Actinomycetes</taxon>
        <taxon>Micromonosporales</taxon>
        <taxon>Micromonosporaceae</taxon>
        <taxon>Paractinoplanes</taxon>
    </lineage>
</organism>
<sequence>MVRASDGYDEFGNPEGRAFDLGGGDEDRIRGERILLYHCPIVDGPVAEAGLQRLLADRGLTLDVRHGPRHGGCDLTDQLLSQYTQLWFLSGAVPTVSPQQIQMISDYVAAGNGLAIWADNEPFYADANLLAKALIETGFSGNKQADHVMVPGSEHSPGFFIEHQLTQGVNNLYEGITICTIHPAPGVTILGQSHDGQQCLGCYEDENRRIVLDTGFTKLYPDRLHRSAGLGRYLSNIAFWLARGSRDVEYRLLTTGRTKIAAIGPGATSPPYPFEVSKAAATTCILQWTGPGALELSVRAPDGTRASHRSSQSPIRVGLQAYLPGTWSAEVTGVDVRSAQQYVLTASFATDVRAPDTTRRPAVQTDAAGQIVMPFYVLCDVSGSMAPDLTDLTEGLHALHRGLLAEPVINDLVMMSVITFNDSARTVVPLAAPEDISLPVLPAPVGLTNYSAAFREFHQAFEADRTRLKGEGKRVYRPCVYFLTDGEPTDQNYLQTFQALLTHQNNLAYPYICVFGFRDAQPATLEAMAHADAGGSHKRGRWFVAERGQSVSQTLTALVGVIGKSILQSAQSASSGVPEVNLPTHVPGMTGNRSIRS</sequence>
<evidence type="ECO:0000313" key="2">
    <source>
        <dbReference type="EMBL" id="GIF23111.1"/>
    </source>
</evidence>
<dbReference type="AlphaFoldDB" id="A0A919NSA5"/>
<accession>A0A919NSA5</accession>
<proteinExistence type="predicted"/>
<dbReference type="Gene3D" id="3.40.50.410">
    <property type="entry name" value="von Willebrand factor, type A domain"/>
    <property type="match status" value="1"/>
</dbReference>
<name>A0A919NSA5_9ACTN</name>
<comment type="caution">
    <text evidence="2">The sequence shown here is derived from an EMBL/GenBank/DDBJ whole genome shotgun (WGS) entry which is preliminary data.</text>
</comment>
<dbReference type="EMBL" id="BOMY01000038">
    <property type="protein sequence ID" value="GIF23111.1"/>
    <property type="molecule type" value="Genomic_DNA"/>
</dbReference>
<evidence type="ECO:0000256" key="1">
    <source>
        <dbReference type="SAM" id="MobiDB-lite"/>
    </source>
</evidence>
<evidence type="ECO:0008006" key="4">
    <source>
        <dbReference type="Google" id="ProtNLM"/>
    </source>
</evidence>